<dbReference type="InterPro" id="IPR050553">
    <property type="entry name" value="Thioredoxin_ResA/DsbE_sf"/>
</dbReference>
<accession>A0A367GS84</accession>
<dbReference type="GO" id="GO:0030313">
    <property type="term" value="C:cell envelope"/>
    <property type="evidence" value="ECO:0007669"/>
    <property type="project" value="UniProtKB-SubCell"/>
</dbReference>
<dbReference type="InterPro" id="IPR013766">
    <property type="entry name" value="Thioredoxin_domain"/>
</dbReference>
<protein>
    <submittedName>
        <fullName evidence="6">AhpC/TSA family protein</fullName>
    </submittedName>
</protein>
<evidence type="ECO:0000256" key="4">
    <source>
        <dbReference type="ARBA" id="ARBA00023284"/>
    </source>
</evidence>
<comment type="caution">
    <text evidence="6">The sequence shown here is derived from an EMBL/GenBank/DDBJ whole genome shotgun (WGS) entry which is preliminary data.</text>
</comment>
<dbReference type="GO" id="GO:0017004">
    <property type="term" value="P:cytochrome complex assembly"/>
    <property type="evidence" value="ECO:0007669"/>
    <property type="project" value="UniProtKB-KW"/>
</dbReference>
<dbReference type="Pfam" id="PF14289">
    <property type="entry name" value="DUF4369"/>
    <property type="match status" value="1"/>
</dbReference>
<evidence type="ECO:0000259" key="5">
    <source>
        <dbReference type="PROSITE" id="PS51352"/>
    </source>
</evidence>
<dbReference type="OrthoDB" id="750178at2"/>
<dbReference type="EMBL" id="QGDC01000002">
    <property type="protein sequence ID" value="RCH55988.1"/>
    <property type="molecule type" value="Genomic_DNA"/>
</dbReference>
<name>A0A367GS84_9SPHI</name>
<comment type="subcellular location">
    <subcellularLocation>
        <location evidence="1">Cell envelope</location>
    </subcellularLocation>
</comment>
<evidence type="ECO:0000256" key="1">
    <source>
        <dbReference type="ARBA" id="ARBA00004196"/>
    </source>
</evidence>
<dbReference type="Gene3D" id="3.40.30.10">
    <property type="entry name" value="Glutaredoxin"/>
    <property type="match status" value="1"/>
</dbReference>
<keyword evidence="7" id="KW-1185">Reference proteome</keyword>
<evidence type="ECO:0000256" key="3">
    <source>
        <dbReference type="ARBA" id="ARBA00023157"/>
    </source>
</evidence>
<dbReference type="Pfam" id="PF00578">
    <property type="entry name" value="AhpC-TSA"/>
    <property type="match status" value="1"/>
</dbReference>
<dbReference type="InterPro" id="IPR000866">
    <property type="entry name" value="AhpC/TSA"/>
</dbReference>
<dbReference type="InterPro" id="IPR036249">
    <property type="entry name" value="Thioredoxin-like_sf"/>
</dbReference>
<evidence type="ECO:0000256" key="2">
    <source>
        <dbReference type="ARBA" id="ARBA00022748"/>
    </source>
</evidence>
<keyword evidence="2" id="KW-0201">Cytochrome c-type biogenesis</keyword>
<evidence type="ECO:0000313" key="6">
    <source>
        <dbReference type="EMBL" id="RCH55988.1"/>
    </source>
</evidence>
<dbReference type="AlphaFoldDB" id="A0A367GS84"/>
<dbReference type="PANTHER" id="PTHR42852">
    <property type="entry name" value="THIOL:DISULFIDE INTERCHANGE PROTEIN DSBE"/>
    <property type="match status" value="1"/>
</dbReference>
<dbReference type="PROSITE" id="PS51352">
    <property type="entry name" value="THIOREDOXIN_2"/>
    <property type="match status" value="1"/>
</dbReference>
<dbReference type="GO" id="GO:0016491">
    <property type="term" value="F:oxidoreductase activity"/>
    <property type="evidence" value="ECO:0007669"/>
    <property type="project" value="InterPro"/>
</dbReference>
<dbReference type="PANTHER" id="PTHR42852:SF6">
    <property type="entry name" value="THIOL:DISULFIDE INTERCHANGE PROTEIN DSBE"/>
    <property type="match status" value="1"/>
</dbReference>
<dbReference type="CDD" id="cd02966">
    <property type="entry name" value="TlpA_like_family"/>
    <property type="match status" value="1"/>
</dbReference>
<gene>
    <name evidence="6" type="ORF">DJ568_04360</name>
</gene>
<dbReference type="GO" id="GO:0016209">
    <property type="term" value="F:antioxidant activity"/>
    <property type="evidence" value="ECO:0007669"/>
    <property type="project" value="InterPro"/>
</dbReference>
<dbReference type="SUPFAM" id="SSF52833">
    <property type="entry name" value="Thioredoxin-like"/>
    <property type="match status" value="1"/>
</dbReference>
<proteinExistence type="predicted"/>
<organism evidence="6 7">
    <name type="scientific">Mucilaginibacter hurinus</name>
    <dbReference type="NCBI Taxonomy" id="2201324"/>
    <lineage>
        <taxon>Bacteria</taxon>
        <taxon>Pseudomonadati</taxon>
        <taxon>Bacteroidota</taxon>
        <taxon>Sphingobacteriia</taxon>
        <taxon>Sphingobacteriales</taxon>
        <taxon>Sphingobacteriaceae</taxon>
        <taxon>Mucilaginibacter</taxon>
    </lineage>
</organism>
<dbReference type="InterPro" id="IPR025380">
    <property type="entry name" value="DUF4369"/>
</dbReference>
<keyword evidence="3" id="KW-1015">Disulfide bond</keyword>
<feature type="domain" description="Thioredoxin" evidence="5">
    <location>
        <begin position="234"/>
        <end position="374"/>
    </location>
</feature>
<dbReference type="Proteomes" id="UP000253209">
    <property type="component" value="Unassembled WGS sequence"/>
</dbReference>
<sequence length="374" mass="41540">MRNRLILAVIAFLSLYIFSCKSGTEGSGFTVTGQVANAGQTKTAELLKLDSNNLSAVDTADIDASGKFKLEGASAYANLFRLKIGENTYDIIAKDGDNIEFATTIAPDKSDFTVKGSHEEAELKEFNELNKTFGTKNTSLVAEYEARAATDKSDTLLNHYREIFQKNTTEYSKRILSFINKNKNSLAAFFAASSIDPRQNEAELVSYADNIKDKFADNPMVQRFVKQMMALKPVSVGQKAQDFTLPGIDGKNISLSGYKGKYVMIDFWASWCRPCRMENPNIVKQYKLYKSKGLNILGVSLDNDKAKWEEAVKADGLTWAHASSLQGFDGPVERMYQISAIPSNFIIDPQGVIIAKNITGNQLEEFLKKTFNKP</sequence>
<dbReference type="RefSeq" id="WP_114004025.1">
    <property type="nucleotide sequence ID" value="NZ_QGDC01000002.1"/>
</dbReference>
<evidence type="ECO:0000313" key="7">
    <source>
        <dbReference type="Proteomes" id="UP000253209"/>
    </source>
</evidence>
<keyword evidence="4" id="KW-0676">Redox-active center</keyword>
<reference evidence="6 7" key="1">
    <citation type="submission" date="2018-05" db="EMBL/GenBank/DDBJ databases">
        <title>Mucilaginibacter hurinus sp. nov., isolated from briquette warehouse soil.</title>
        <authorList>
            <person name="Choi L."/>
        </authorList>
    </citation>
    <scope>NUCLEOTIDE SEQUENCE [LARGE SCALE GENOMIC DNA]</scope>
    <source>
        <strain evidence="6 7">ZR32</strain>
    </source>
</reference>